<sequence length="424" mass="45129">MPPKRKAAGGGRGQAKKVATETAVDVKEETVGEVEQRHDEGESRAAADNDVKDVDGTGANGQASDASAFEAIIADGSLAKDESDHVTVRCLVSSGTEVNQEQIKEVLPEVTLVTTKEPTEGSVGVVEKVVYLEGRLRSVAAAVLTKLYAQVRVRLVVSENGLTLDRDAKTQELNDIANEHDISVSVSALPLPMSNDRTITIRGVVGVSEGDNGSSKAQNILEGVQKVIQKAHALEQTPESFPHIEYIPRPIAGLYGHPDTFRRQVINNQLAELNPYTAEHSEPNPEGTYALPSGPGAGATGAGAGAGAGGPNNDTPLLDSQEGLELAQQQARMQPINKTFSQSVLVPHDMVGSIIGKGGVKVNEIRQMSGSTIKINDSDRGVAVNRTITVTGTPEGNQMALMLMYQRIESERQIQMAHGRVRRD</sequence>
<dbReference type="SMART" id="SM00322">
    <property type="entry name" value="KH"/>
    <property type="match status" value="1"/>
</dbReference>
<protein>
    <submittedName>
        <fullName evidence="5">ARAD1B13024p</fullName>
    </submittedName>
</protein>
<feature type="compositionally biased region" description="Basic and acidic residues" evidence="3">
    <location>
        <begin position="24"/>
        <end position="55"/>
    </location>
</feature>
<dbReference type="InterPro" id="IPR004087">
    <property type="entry name" value="KH_dom"/>
</dbReference>
<feature type="compositionally biased region" description="Gly residues" evidence="3">
    <location>
        <begin position="295"/>
        <end position="310"/>
    </location>
</feature>
<reference evidence="5" key="1">
    <citation type="submission" date="2014-02" db="EMBL/GenBank/DDBJ databases">
        <authorList>
            <person name="Genoscope - CEA"/>
        </authorList>
    </citation>
    <scope>NUCLEOTIDE SEQUENCE</scope>
    <source>
        <strain evidence="5">LS3</strain>
    </source>
</reference>
<organism evidence="5">
    <name type="scientific">Blastobotrys adeninivorans</name>
    <name type="common">Yeast</name>
    <name type="synonym">Arxula adeninivorans</name>
    <dbReference type="NCBI Taxonomy" id="409370"/>
    <lineage>
        <taxon>Eukaryota</taxon>
        <taxon>Fungi</taxon>
        <taxon>Dikarya</taxon>
        <taxon>Ascomycota</taxon>
        <taxon>Saccharomycotina</taxon>
        <taxon>Dipodascomycetes</taxon>
        <taxon>Dipodascales</taxon>
        <taxon>Trichomonascaceae</taxon>
        <taxon>Blastobotrys</taxon>
    </lineage>
</organism>
<reference evidence="5" key="2">
    <citation type="submission" date="2014-06" db="EMBL/GenBank/DDBJ databases">
        <title>The complete genome of Blastobotrys (Arxula) adeninivorans LS3 - a yeast of biotechnological interest.</title>
        <authorList>
            <person name="Kunze G."/>
            <person name="Gaillardin C."/>
            <person name="Czernicka M."/>
            <person name="Durrens P."/>
            <person name="Martin T."/>
            <person name="Boer E."/>
            <person name="Gabaldon T."/>
            <person name="Cruz J."/>
            <person name="Talla E."/>
            <person name="Marck C."/>
            <person name="Goffeau A."/>
            <person name="Barbe V."/>
            <person name="Baret P."/>
            <person name="Baronian K."/>
            <person name="Beier S."/>
            <person name="Bleykasten C."/>
            <person name="Bode R."/>
            <person name="Casaregola S."/>
            <person name="Despons L."/>
            <person name="Fairhead C."/>
            <person name="Giersberg M."/>
            <person name="Gierski P."/>
            <person name="Hahnel U."/>
            <person name="Hartmann A."/>
            <person name="Jankowska D."/>
            <person name="Jubin C."/>
            <person name="Jung P."/>
            <person name="Lafontaine I."/>
            <person name="Leh-Louis V."/>
            <person name="Lemaire M."/>
            <person name="Marcet-Houben M."/>
            <person name="Mascher M."/>
            <person name="Morel G."/>
            <person name="Richard G.-F."/>
            <person name="Riechen J."/>
            <person name="Sacerdot C."/>
            <person name="Sarkar A."/>
            <person name="Savel G."/>
            <person name="Schacherer J."/>
            <person name="Sherman D."/>
            <person name="Straub M.-L."/>
            <person name="Stein N."/>
            <person name="Thierry A."/>
            <person name="Trautwein-Schult A."/>
            <person name="Westhof E."/>
            <person name="Worch S."/>
            <person name="Dujon B."/>
            <person name="Souciet J.-L."/>
            <person name="Wincker P."/>
            <person name="Scholz U."/>
            <person name="Neuveglise N."/>
        </authorList>
    </citation>
    <scope>NUCLEOTIDE SEQUENCE</scope>
    <source>
        <strain evidence="5">LS3</strain>
    </source>
</reference>
<dbReference type="AlphaFoldDB" id="A0A060T6L1"/>
<evidence type="ECO:0000256" key="3">
    <source>
        <dbReference type="SAM" id="MobiDB-lite"/>
    </source>
</evidence>
<evidence type="ECO:0000256" key="1">
    <source>
        <dbReference type="ARBA" id="ARBA00022737"/>
    </source>
</evidence>
<feature type="domain" description="K Homology" evidence="4">
    <location>
        <begin position="338"/>
        <end position="409"/>
    </location>
</feature>
<evidence type="ECO:0000313" key="5">
    <source>
        <dbReference type="EMBL" id="CDP36439.1"/>
    </source>
</evidence>
<feature type="region of interest" description="Disordered" evidence="3">
    <location>
        <begin position="277"/>
        <end position="319"/>
    </location>
</feature>
<keyword evidence="2" id="KW-0694">RNA-binding</keyword>
<accession>A0A060T6L1</accession>
<dbReference type="PROSITE" id="PS50084">
    <property type="entry name" value="KH_TYPE_1"/>
    <property type="match status" value="1"/>
</dbReference>
<keyword evidence="1" id="KW-0677">Repeat</keyword>
<proteinExistence type="predicted"/>
<dbReference type="InterPro" id="IPR036612">
    <property type="entry name" value="KH_dom_type_1_sf"/>
</dbReference>
<dbReference type="PANTHER" id="PTHR10288">
    <property type="entry name" value="KH DOMAIN CONTAINING RNA BINDING PROTEIN"/>
    <property type="match status" value="1"/>
</dbReference>
<dbReference type="InterPro" id="IPR004088">
    <property type="entry name" value="KH_dom_type_1"/>
</dbReference>
<dbReference type="Pfam" id="PF00013">
    <property type="entry name" value="KH_1"/>
    <property type="match status" value="1"/>
</dbReference>
<name>A0A060T6L1_BLAAD</name>
<gene>
    <name evidence="5" type="ORF">GNLVRS02_ARAD1B13024g</name>
</gene>
<evidence type="ECO:0000256" key="2">
    <source>
        <dbReference type="PROSITE-ProRule" id="PRU00117"/>
    </source>
</evidence>
<dbReference type="EMBL" id="HG937692">
    <property type="protein sequence ID" value="CDP36439.1"/>
    <property type="molecule type" value="Genomic_DNA"/>
</dbReference>
<evidence type="ECO:0000259" key="4">
    <source>
        <dbReference type="SMART" id="SM00322"/>
    </source>
</evidence>
<feature type="region of interest" description="Disordered" evidence="3">
    <location>
        <begin position="1"/>
        <end position="62"/>
    </location>
</feature>
<dbReference type="GO" id="GO:0003723">
    <property type="term" value="F:RNA binding"/>
    <property type="evidence" value="ECO:0007669"/>
    <property type="project" value="UniProtKB-UniRule"/>
</dbReference>
<dbReference type="Gene3D" id="3.30.1370.10">
    <property type="entry name" value="K Homology domain, type 1"/>
    <property type="match status" value="1"/>
</dbReference>
<dbReference type="SUPFAM" id="SSF54791">
    <property type="entry name" value="Eukaryotic type KH-domain (KH-domain type I)"/>
    <property type="match status" value="1"/>
</dbReference>